<dbReference type="Proteomes" id="UP000740926">
    <property type="component" value="Unassembled WGS sequence"/>
</dbReference>
<organism evidence="2 3">
    <name type="scientific">Rhizopus delemar</name>
    <dbReference type="NCBI Taxonomy" id="936053"/>
    <lineage>
        <taxon>Eukaryota</taxon>
        <taxon>Fungi</taxon>
        <taxon>Fungi incertae sedis</taxon>
        <taxon>Mucoromycota</taxon>
        <taxon>Mucoromycotina</taxon>
        <taxon>Mucoromycetes</taxon>
        <taxon>Mucorales</taxon>
        <taxon>Mucorineae</taxon>
        <taxon>Rhizopodaceae</taxon>
        <taxon>Rhizopus</taxon>
    </lineage>
</organism>
<proteinExistence type="predicted"/>
<gene>
    <name evidence="2" type="ORF">G6F50_017850</name>
</gene>
<name>A0A9P6XP17_9FUNG</name>
<protein>
    <recommendedName>
        <fullName evidence="4">Secreted protein</fullName>
    </recommendedName>
</protein>
<reference evidence="2 3" key="1">
    <citation type="journal article" date="2020" name="Microb. Genom.">
        <title>Genetic diversity of clinical and environmental Mucorales isolates obtained from an investigation of mucormycosis cases among solid organ transplant recipients.</title>
        <authorList>
            <person name="Nguyen M.H."/>
            <person name="Kaul D."/>
            <person name="Muto C."/>
            <person name="Cheng S.J."/>
            <person name="Richter R.A."/>
            <person name="Bruno V.M."/>
            <person name="Liu G."/>
            <person name="Beyhan S."/>
            <person name="Sundermann A.J."/>
            <person name="Mounaud S."/>
            <person name="Pasculle A.W."/>
            <person name="Nierman W.C."/>
            <person name="Driscoll E."/>
            <person name="Cumbie R."/>
            <person name="Clancy C.J."/>
            <person name="Dupont C.L."/>
        </authorList>
    </citation>
    <scope>NUCLEOTIDE SEQUENCE [LARGE SCALE GENOMIC DNA]</scope>
    <source>
        <strain evidence="2 3">GL24</strain>
    </source>
</reference>
<feature type="chain" id="PRO_5040430726" description="Secreted protein" evidence="1">
    <location>
        <begin position="23"/>
        <end position="109"/>
    </location>
</feature>
<evidence type="ECO:0000313" key="3">
    <source>
        <dbReference type="Proteomes" id="UP000740926"/>
    </source>
</evidence>
<accession>A0A9P6XP17</accession>
<comment type="caution">
    <text evidence="2">The sequence shown here is derived from an EMBL/GenBank/DDBJ whole genome shotgun (WGS) entry which is preliminary data.</text>
</comment>
<feature type="signal peptide" evidence="1">
    <location>
        <begin position="1"/>
        <end position="22"/>
    </location>
</feature>
<evidence type="ECO:0000256" key="1">
    <source>
        <dbReference type="SAM" id="SignalP"/>
    </source>
</evidence>
<keyword evidence="1" id="KW-0732">Signal</keyword>
<evidence type="ECO:0000313" key="2">
    <source>
        <dbReference type="EMBL" id="KAG1529662.1"/>
    </source>
</evidence>
<sequence length="109" mass="11708">MRWASGAAASCCCSCWWPLHWPGCISPSAAWSAATSRRSTARRICLKPSTPPRPIVRAAGERGCRSAGERVVPAAGRNEATDAPRLISIRATRGETPEDVCHELPRGPE</sequence>
<evidence type="ECO:0008006" key="4">
    <source>
        <dbReference type="Google" id="ProtNLM"/>
    </source>
</evidence>
<dbReference type="EMBL" id="JAANIU010014431">
    <property type="protein sequence ID" value="KAG1529662.1"/>
    <property type="molecule type" value="Genomic_DNA"/>
</dbReference>
<keyword evidence="3" id="KW-1185">Reference proteome</keyword>
<dbReference type="AlphaFoldDB" id="A0A9P6XP17"/>